<accession>A0ACB9ZXS3</accession>
<comment type="caution">
    <text evidence="1">The sequence shown here is derived from an EMBL/GenBank/DDBJ whole genome shotgun (WGS) entry which is preliminary data.</text>
</comment>
<gene>
    <name evidence="1" type="ORF">M9H77_29840</name>
</gene>
<dbReference type="Proteomes" id="UP001060085">
    <property type="component" value="Linkage Group LG07"/>
</dbReference>
<dbReference type="EMBL" id="CM044707">
    <property type="protein sequence ID" value="KAI5652653.1"/>
    <property type="molecule type" value="Genomic_DNA"/>
</dbReference>
<sequence length="347" mass="38160">MVACSVAGIAWNGIMEVGQSNGETTIWRVGLHLEALGESHLKCRRGLWIFNLPVSGSLLVGLIAVVALLAIVGRQNCPILLAFGDNRNPTKGISLFMVDNQEEAVEINYEEVDEIVVTWGYSLLGYVAGGLSILIMKKIGEKLLDGGPYMTYGRPLILKNIPPLFEFGACTNTIVLIWVTLPGLPVDLWNAQVLAKICSKIGEPLWMDDMTGRVEVDIAKELVTDLPIKLPNGKLGEQVIIYENLPKFCSLCQTLGHSTEMCKKKEQVRKQQEGNQLSTQNTLKSMDGDMHRNATVKRDKQASNTTGMISSHDAGLNHDHQEIQLTQVGKRSDEGKGTQLEHTSNKL</sequence>
<reference evidence="2" key="1">
    <citation type="journal article" date="2023" name="Nat. Plants">
        <title>Single-cell RNA sequencing provides a high-resolution roadmap for understanding the multicellular compartmentation of specialized metabolism.</title>
        <authorList>
            <person name="Sun S."/>
            <person name="Shen X."/>
            <person name="Li Y."/>
            <person name="Li Y."/>
            <person name="Wang S."/>
            <person name="Li R."/>
            <person name="Zhang H."/>
            <person name="Shen G."/>
            <person name="Guo B."/>
            <person name="Wei J."/>
            <person name="Xu J."/>
            <person name="St-Pierre B."/>
            <person name="Chen S."/>
            <person name="Sun C."/>
        </authorList>
    </citation>
    <scope>NUCLEOTIDE SEQUENCE [LARGE SCALE GENOMIC DNA]</scope>
</reference>
<proteinExistence type="predicted"/>
<organism evidence="1 2">
    <name type="scientific">Catharanthus roseus</name>
    <name type="common">Madagascar periwinkle</name>
    <name type="synonym">Vinca rosea</name>
    <dbReference type="NCBI Taxonomy" id="4058"/>
    <lineage>
        <taxon>Eukaryota</taxon>
        <taxon>Viridiplantae</taxon>
        <taxon>Streptophyta</taxon>
        <taxon>Embryophyta</taxon>
        <taxon>Tracheophyta</taxon>
        <taxon>Spermatophyta</taxon>
        <taxon>Magnoliopsida</taxon>
        <taxon>eudicotyledons</taxon>
        <taxon>Gunneridae</taxon>
        <taxon>Pentapetalae</taxon>
        <taxon>asterids</taxon>
        <taxon>lamiids</taxon>
        <taxon>Gentianales</taxon>
        <taxon>Apocynaceae</taxon>
        <taxon>Rauvolfioideae</taxon>
        <taxon>Vinceae</taxon>
        <taxon>Catharanthinae</taxon>
        <taxon>Catharanthus</taxon>
    </lineage>
</organism>
<evidence type="ECO:0000313" key="2">
    <source>
        <dbReference type="Proteomes" id="UP001060085"/>
    </source>
</evidence>
<keyword evidence="2" id="KW-1185">Reference proteome</keyword>
<evidence type="ECO:0000313" key="1">
    <source>
        <dbReference type="EMBL" id="KAI5652653.1"/>
    </source>
</evidence>
<protein>
    <submittedName>
        <fullName evidence="1">Uncharacterized protein</fullName>
    </submittedName>
</protein>
<name>A0ACB9ZXS3_CATRO</name>